<dbReference type="AlphaFoldDB" id="A0A1H6RND2"/>
<keyword evidence="3 10" id="KW-0285">Flavoprotein</keyword>
<keyword evidence="6 10" id="KW-0274">FAD</keyword>
<comment type="cofactor">
    <cofactor evidence="11">
        <name>Mg(2+)</name>
        <dbReference type="ChEBI" id="CHEBI:18420"/>
    </cofactor>
    <cofactor evidence="11">
        <name>Mn(2+)</name>
        <dbReference type="ChEBI" id="CHEBI:29035"/>
    </cofactor>
    <text evidence="11">Magnesium. Can also use manganese.</text>
</comment>
<dbReference type="InterPro" id="IPR003374">
    <property type="entry name" value="ApbE-like_sf"/>
</dbReference>
<evidence type="ECO:0000256" key="2">
    <source>
        <dbReference type="ARBA" id="ARBA00016337"/>
    </source>
</evidence>
<dbReference type="GO" id="GO:0016740">
    <property type="term" value="F:transferase activity"/>
    <property type="evidence" value="ECO:0007669"/>
    <property type="project" value="UniProtKB-UniRule"/>
</dbReference>
<feature type="signal peptide" evidence="12">
    <location>
        <begin position="1"/>
        <end position="22"/>
    </location>
</feature>
<dbReference type="STRING" id="408657.SAMN04487995_1429"/>
<sequence>MKKVVKNLVIIFALLSSFSTIAKCDDIPVISIRGEAQGTTYHIKYFDERRRNFKVDIDSILLDFDLCLSLYKSDSELSNFNQSDSHLYKSSYFYPVLKKSKEIFEATNGAFDPTILPLVEAYGFGPKENKNPENVNVDSLLQLIGFDDVVFDSLSVKKTKSNVQIDFNGIAQGYSVDVIGNFLNKQNISRFMVEIGGEILCKGFKADHKPWITGIENPLKPGALYCSFQLSDRAMTTAGNYRNHFEKNGQIFNHIINPKTGSMEQSSLLSVTVFARDGITADGYDTAFFVMGLEETKRFLSERKDIDAVILYSSEDGKLNAYLTDGIKNLITVL</sequence>
<keyword evidence="14" id="KW-1185">Reference proteome</keyword>
<evidence type="ECO:0000256" key="5">
    <source>
        <dbReference type="ARBA" id="ARBA00022723"/>
    </source>
</evidence>
<evidence type="ECO:0000256" key="1">
    <source>
        <dbReference type="ARBA" id="ARBA00011955"/>
    </source>
</evidence>
<dbReference type="PANTHER" id="PTHR30040">
    <property type="entry name" value="THIAMINE BIOSYNTHESIS LIPOPROTEIN APBE"/>
    <property type="match status" value="1"/>
</dbReference>
<dbReference type="GO" id="GO:0046872">
    <property type="term" value="F:metal ion binding"/>
    <property type="evidence" value="ECO:0007669"/>
    <property type="project" value="UniProtKB-UniRule"/>
</dbReference>
<keyword evidence="13" id="KW-0449">Lipoprotein</keyword>
<dbReference type="OrthoDB" id="9778595at2"/>
<dbReference type="Pfam" id="PF02424">
    <property type="entry name" value="ApbE"/>
    <property type="match status" value="1"/>
</dbReference>
<keyword evidence="12" id="KW-0732">Signal</keyword>
<proteinExistence type="inferred from homology"/>
<reference evidence="13 14" key="1">
    <citation type="submission" date="2016-10" db="EMBL/GenBank/DDBJ databases">
        <authorList>
            <person name="de Groot N.N."/>
        </authorList>
    </citation>
    <scope>NUCLEOTIDE SEQUENCE [LARGE SCALE GENOMIC DNA]</scope>
    <source>
        <strain evidence="13 14">DSM 19938</strain>
    </source>
</reference>
<evidence type="ECO:0000256" key="4">
    <source>
        <dbReference type="ARBA" id="ARBA00022679"/>
    </source>
</evidence>
<evidence type="ECO:0000256" key="6">
    <source>
        <dbReference type="ARBA" id="ARBA00022827"/>
    </source>
</evidence>
<feature type="chain" id="PRO_5039929707" description="FAD:protein FMN transferase" evidence="12">
    <location>
        <begin position="23"/>
        <end position="334"/>
    </location>
</feature>
<name>A0A1H6RND2_9BACT</name>
<gene>
    <name evidence="13" type="ORF">SAMN04487995_1429</name>
</gene>
<keyword evidence="7 10" id="KW-0460">Magnesium</keyword>
<feature type="binding site" evidence="11">
    <location>
        <position position="286"/>
    </location>
    <ligand>
        <name>Mg(2+)</name>
        <dbReference type="ChEBI" id="CHEBI:18420"/>
    </ligand>
</feature>
<comment type="similarity">
    <text evidence="10">Belongs to the ApbE family.</text>
</comment>
<feature type="binding site" evidence="11">
    <location>
        <position position="282"/>
    </location>
    <ligand>
        <name>Mg(2+)</name>
        <dbReference type="ChEBI" id="CHEBI:18420"/>
    </ligand>
</feature>
<evidence type="ECO:0000256" key="11">
    <source>
        <dbReference type="PIRSR" id="PIRSR006268-2"/>
    </source>
</evidence>
<keyword evidence="4 10" id="KW-0808">Transferase</keyword>
<evidence type="ECO:0000256" key="9">
    <source>
        <dbReference type="ARBA" id="ARBA00048540"/>
    </source>
</evidence>
<evidence type="ECO:0000313" key="14">
    <source>
        <dbReference type="Proteomes" id="UP000199532"/>
    </source>
</evidence>
<evidence type="ECO:0000313" key="13">
    <source>
        <dbReference type="EMBL" id="SEI57289.1"/>
    </source>
</evidence>
<dbReference type="SUPFAM" id="SSF143631">
    <property type="entry name" value="ApbE-like"/>
    <property type="match status" value="1"/>
</dbReference>
<evidence type="ECO:0000256" key="7">
    <source>
        <dbReference type="ARBA" id="ARBA00022842"/>
    </source>
</evidence>
<dbReference type="Gene3D" id="3.10.520.10">
    <property type="entry name" value="ApbE-like domains"/>
    <property type="match status" value="1"/>
</dbReference>
<protein>
    <recommendedName>
        <fullName evidence="2 10">FAD:protein FMN transferase</fullName>
        <ecNumber evidence="1 10">2.7.1.180</ecNumber>
    </recommendedName>
    <alternativeName>
        <fullName evidence="8 10">Flavin transferase</fullName>
    </alternativeName>
</protein>
<dbReference type="InterPro" id="IPR024932">
    <property type="entry name" value="ApbE"/>
</dbReference>
<evidence type="ECO:0000256" key="12">
    <source>
        <dbReference type="SAM" id="SignalP"/>
    </source>
</evidence>
<accession>A0A1H6RND2</accession>
<dbReference type="PIRSF" id="PIRSF006268">
    <property type="entry name" value="ApbE"/>
    <property type="match status" value="1"/>
</dbReference>
<dbReference type="EC" id="2.7.1.180" evidence="1 10"/>
<comment type="catalytic activity">
    <reaction evidence="9 10">
        <text>L-threonyl-[protein] + FAD = FMN-L-threonyl-[protein] + AMP + H(+)</text>
        <dbReference type="Rhea" id="RHEA:36847"/>
        <dbReference type="Rhea" id="RHEA-COMP:11060"/>
        <dbReference type="Rhea" id="RHEA-COMP:11061"/>
        <dbReference type="ChEBI" id="CHEBI:15378"/>
        <dbReference type="ChEBI" id="CHEBI:30013"/>
        <dbReference type="ChEBI" id="CHEBI:57692"/>
        <dbReference type="ChEBI" id="CHEBI:74257"/>
        <dbReference type="ChEBI" id="CHEBI:456215"/>
        <dbReference type="EC" id="2.7.1.180"/>
    </reaction>
</comment>
<evidence type="ECO:0000256" key="8">
    <source>
        <dbReference type="ARBA" id="ARBA00031306"/>
    </source>
</evidence>
<dbReference type="RefSeq" id="WP_090333893.1">
    <property type="nucleotide sequence ID" value="NZ_FNXY01000002.1"/>
</dbReference>
<evidence type="ECO:0000256" key="10">
    <source>
        <dbReference type="PIRNR" id="PIRNR006268"/>
    </source>
</evidence>
<feature type="binding site" evidence="11">
    <location>
        <position position="169"/>
    </location>
    <ligand>
        <name>Mg(2+)</name>
        <dbReference type="ChEBI" id="CHEBI:18420"/>
    </ligand>
</feature>
<organism evidence="13 14">
    <name type="scientific">Dyadobacter koreensis</name>
    <dbReference type="NCBI Taxonomy" id="408657"/>
    <lineage>
        <taxon>Bacteria</taxon>
        <taxon>Pseudomonadati</taxon>
        <taxon>Bacteroidota</taxon>
        <taxon>Cytophagia</taxon>
        <taxon>Cytophagales</taxon>
        <taxon>Spirosomataceae</taxon>
        <taxon>Dyadobacter</taxon>
    </lineage>
</organism>
<evidence type="ECO:0000256" key="3">
    <source>
        <dbReference type="ARBA" id="ARBA00022630"/>
    </source>
</evidence>
<keyword evidence="5 10" id="KW-0479">Metal-binding</keyword>
<dbReference type="Proteomes" id="UP000199532">
    <property type="component" value="Unassembled WGS sequence"/>
</dbReference>
<dbReference type="PANTHER" id="PTHR30040:SF2">
    <property type="entry name" value="FAD:PROTEIN FMN TRANSFERASE"/>
    <property type="match status" value="1"/>
</dbReference>
<dbReference type="EMBL" id="FNXY01000002">
    <property type="protein sequence ID" value="SEI57289.1"/>
    <property type="molecule type" value="Genomic_DNA"/>
</dbReference>